<protein>
    <submittedName>
        <fullName evidence="6">Mob_synth_C domain-containing protein</fullName>
    </submittedName>
</protein>
<evidence type="ECO:0000256" key="1">
    <source>
        <dbReference type="ARBA" id="ARBA00005046"/>
    </source>
</evidence>
<evidence type="ECO:0000256" key="2">
    <source>
        <dbReference type="ARBA" id="ARBA00023150"/>
    </source>
</evidence>
<sequence length="110" mass="12432">MPFMGNNFTTKKLISYKELLKRLDGEFPQILKIANERNSTAKIYKVQGFRGTFGFISSMTEHFCGSCDRLRITADGNLKVCLHGSSEVSLRDILRNGGTNEDIRRTIIEA</sequence>
<dbReference type="GO" id="GO:0061799">
    <property type="term" value="F:cyclic pyranopterin monophosphate synthase activity"/>
    <property type="evidence" value="ECO:0007669"/>
    <property type="project" value="TreeGrafter"/>
</dbReference>
<keyword evidence="5" id="KW-1185">Reference proteome</keyword>
<evidence type="ECO:0000313" key="4">
    <source>
        <dbReference type="EMBL" id="VDN45366.1"/>
    </source>
</evidence>
<dbReference type="EMBL" id="UYRT01109892">
    <property type="protein sequence ID" value="VDN45366.1"/>
    <property type="molecule type" value="Genomic_DNA"/>
</dbReference>
<keyword evidence="2" id="KW-0501">Molybdenum cofactor biosynthesis</keyword>
<gene>
    <name evidence="4" type="ORF">GPUH_LOCUS26305</name>
</gene>
<feature type="domain" description="Molybdenum cofactor biosynthesis protein A-like twitch" evidence="3">
    <location>
        <begin position="5"/>
        <end position="109"/>
    </location>
</feature>
<dbReference type="InterPro" id="IPR010505">
    <property type="entry name" value="MoaA_twitch"/>
</dbReference>
<dbReference type="InterPro" id="IPR050105">
    <property type="entry name" value="MoCo_biosynth_MoaA/MoaC"/>
</dbReference>
<dbReference type="InterPro" id="IPR013785">
    <property type="entry name" value="Aldolase_TIM"/>
</dbReference>
<dbReference type="PANTHER" id="PTHR22960:SF0">
    <property type="entry name" value="MOLYBDENUM COFACTOR BIOSYNTHESIS PROTEIN 1"/>
    <property type="match status" value="1"/>
</dbReference>
<dbReference type="Pfam" id="PF06463">
    <property type="entry name" value="Mob_synth_C"/>
    <property type="match status" value="1"/>
</dbReference>
<dbReference type="Gene3D" id="3.20.20.70">
    <property type="entry name" value="Aldolase class I"/>
    <property type="match status" value="1"/>
</dbReference>
<proteinExistence type="predicted"/>
<evidence type="ECO:0000313" key="5">
    <source>
        <dbReference type="Proteomes" id="UP000271098"/>
    </source>
</evidence>
<reference evidence="4 5" key="2">
    <citation type="submission" date="2018-11" db="EMBL/GenBank/DDBJ databases">
        <authorList>
            <consortium name="Pathogen Informatics"/>
        </authorList>
    </citation>
    <scope>NUCLEOTIDE SEQUENCE [LARGE SCALE GENOMIC DNA]</scope>
</reference>
<evidence type="ECO:0000313" key="6">
    <source>
        <dbReference type="WBParaSite" id="GPUH_0002633601-mRNA-1"/>
    </source>
</evidence>
<dbReference type="SUPFAM" id="SSF102114">
    <property type="entry name" value="Radical SAM enzymes"/>
    <property type="match status" value="1"/>
</dbReference>
<dbReference type="Proteomes" id="UP000271098">
    <property type="component" value="Unassembled WGS sequence"/>
</dbReference>
<dbReference type="GO" id="GO:0061798">
    <property type="term" value="F:GTP 3',8'-cyclase activity"/>
    <property type="evidence" value="ECO:0007669"/>
    <property type="project" value="TreeGrafter"/>
</dbReference>
<dbReference type="WBParaSite" id="GPUH_0002633601-mRNA-1">
    <property type="protein sequence ID" value="GPUH_0002633601-mRNA-1"/>
    <property type="gene ID" value="GPUH_0002633601"/>
</dbReference>
<dbReference type="GO" id="GO:0051539">
    <property type="term" value="F:4 iron, 4 sulfur cluster binding"/>
    <property type="evidence" value="ECO:0007669"/>
    <property type="project" value="UniProtKB-KW"/>
</dbReference>
<dbReference type="GO" id="GO:0006777">
    <property type="term" value="P:Mo-molybdopterin cofactor biosynthetic process"/>
    <property type="evidence" value="ECO:0007669"/>
    <property type="project" value="UniProtKB-KW"/>
</dbReference>
<dbReference type="AlphaFoldDB" id="A0A183EZB5"/>
<evidence type="ECO:0000259" key="3">
    <source>
        <dbReference type="Pfam" id="PF06463"/>
    </source>
</evidence>
<reference evidence="6" key="1">
    <citation type="submission" date="2016-06" db="UniProtKB">
        <authorList>
            <consortium name="WormBaseParasite"/>
        </authorList>
    </citation>
    <scope>IDENTIFICATION</scope>
</reference>
<dbReference type="InterPro" id="IPR058240">
    <property type="entry name" value="rSAM_sf"/>
</dbReference>
<organism evidence="6">
    <name type="scientific">Gongylonema pulchrum</name>
    <dbReference type="NCBI Taxonomy" id="637853"/>
    <lineage>
        <taxon>Eukaryota</taxon>
        <taxon>Metazoa</taxon>
        <taxon>Ecdysozoa</taxon>
        <taxon>Nematoda</taxon>
        <taxon>Chromadorea</taxon>
        <taxon>Rhabditida</taxon>
        <taxon>Spirurina</taxon>
        <taxon>Spiruromorpha</taxon>
        <taxon>Spiruroidea</taxon>
        <taxon>Gongylonematidae</taxon>
        <taxon>Gongylonema</taxon>
    </lineage>
</organism>
<dbReference type="CDD" id="cd21117">
    <property type="entry name" value="Twitch_MoaA"/>
    <property type="match status" value="1"/>
</dbReference>
<accession>A0A183EZB5</accession>
<dbReference type="PANTHER" id="PTHR22960">
    <property type="entry name" value="MOLYBDOPTERIN COFACTOR SYNTHESIS PROTEIN A"/>
    <property type="match status" value="1"/>
</dbReference>
<dbReference type="OrthoDB" id="429626at2759"/>
<comment type="pathway">
    <text evidence="1">Cofactor biosynthesis; molybdopterin biosynthesis.</text>
</comment>
<name>A0A183EZB5_9BILA</name>